<dbReference type="Gene3D" id="3.40.630.30">
    <property type="match status" value="1"/>
</dbReference>
<dbReference type="PANTHER" id="PTHR43329">
    <property type="entry name" value="EPOXIDE HYDROLASE"/>
    <property type="match status" value="1"/>
</dbReference>
<keyword evidence="4" id="KW-1185">Reference proteome</keyword>
<evidence type="ECO:0000256" key="1">
    <source>
        <dbReference type="ARBA" id="ARBA00022801"/>
    </source>
</evidence>
<dbReference type="CDD" id="cd04301">
    <property type="entry name" value="NAT_SF"/>
    <property type="match status" value="1"/>
</dbReference>
<dbReference type="InterPro" id="IPR016181">
    <property type="entry name" value="Acyl_CoA_acyltransferase"/>
</dbReference>
<feature type="domain" description="N-acetyltransferase" evidence="2">
    <location>
        <begin position="303"/>
        <end position="470"/>
    </location>
</feature>
<dbReference type="Pfam" id="PF00583">
    <property type="entry name" value="Acetyltransf_1"/>
    <property type="match status" value="1"/>
</dbReference>
<dbReference type="GO" id="GO:0016787">
    <property type="term" value="F:hydrolase activity"/>
    <property type="evidence" value="ECO:0007669"/>
    <property type="project" value="UniProtKB-KW"/>
</dbReference>
<comment type="caution">
    <text evidence="3">The sequence shown here is derived from an EMBL/GenBank/DDBJ whole genome shotgun (WGS) entry which is preliminary data.</text>
</comment>
<gene>
    <name evidence="3" type="ORF">DFR50_12231</name>
</gene>
<dbReference type="InterPro" id="IPR000182">
    <property type="entry name" value="GNAT_dom"/>
</dbReference>
<dbReference type="PROSITE" id="PS51186">
    <property type="entry name" value="GNAT"/>
    <property type="match status" value="1"/>
</dbReference>
<dbReference type="Proteomes" id="UP000253529">
    <property type="component" value="Unassembled WGS sequence"/>
</dbReference>
<evidence type="ECO:0000313" key="4">
    <source>
        <dbReference type="Proteomes" id="UP000253529"/>
    </source>
</evidence>
<accession>A0A366F3M3</accession>
<dbReference type="InterPro" id="IPR000073">
    <property type="entry name" value="AB_hydrolase_1"/>
</dbReference>
<dbReference type="InterPro" id="IPR029058">
    <property type="entry name" value="AB_hydrolase_fold"/>
</dbReference>
<organism evidence="3 4">
    <name type="scientific">Roseiarcus fermentans</name>
    <dbReference type="NCBI Taxonomy" id="1473586"/>
    <lineage>
        <taxon>Bacteria</taxon>
        <taxon>Pseudomonadati</taxon>
        <taxon>Pseudomonadota</taxon>
        <taxon>Alphaproteobacteria</taxon>
        <taxon>Hyphomicrobiales</taxon>
        <taxon>Roseiarcaceae</taxon>
        <taxon>Roseiarcus</taxon>
    </lineage>
</organism>
<sequence length="470" mass="50677">MTHKTIDAGPLRIAYAEHGPADGWPCILGHGFPYDVHAYDAVAPILAEAGARAIVPYLRGFGPTRFLSSEAPRSGEQAALGADLLALMEALGIERAALAGYDWGGRAACVVSALWPERVEALVSGAAYTIQNIARAMEPAAPELEAALWYQYYFHSERGRIGLTKDRRGIARLLWRTWSPTWAFDDATFDRTAEAFYCPDFVDVVVHSYRHRYGLAEGDPAYADIERRLATQPPIRVPTVTIDGERDGVNFGTAHHARKFLGAHEHRFLADTGHNLPQERPRAFAQAVLDARAMALAGGAAPLLVRDARPDEFEAIGALMVAACSGLDGFPKPETQPDTYRTLANVGEQTETPGARLLVALDGDRLAGAVVLTADIAAHGSGATAATQPDAAGFRFLAVDPEFRGRGLAKALVERCVDLARAQGCARLVIHATDAMKAARAICVARGFERAPDLDFVDGWTPAYGFRLPL</sequence>
<dbReference type="Gene3D" id="3.40.50.1820">
    <property type="entry name" value="alpha/beta hydrolase"/>
    <property type="match status" value="1"/>
</dbReference>
<dbReference type="SUPFAM" id="SSF55729">
    <property type="entry name" value="Acyl-CoA N-acyltransferases (Nat)"/>
    <property type="match status" value="1"/>
</dbReference>
<dbReference type="SUPFAM" id="SSF53474">
    <property type="entry name" value="alpha/beta-Hydrolases"/>
    <property type="match status" value="1"/>
</dbReference>
<dbReference type="InterPro" id="IPR000639">
    <property type="entry name" value="Epox_hydrolase-like"/>
</dbReference>
<dbReference type="EMBL" id="QNRK01000022">
    <property type="protein sequence ID" value="RBP09194.1"/>
    <property type="molecule type" value="Genomic_DNA"/>
</dbReference>
<name>A0A366F3M3_9HYPH</name>
<dbReference type="PRINTS" id="PR00412">
    <property type="entry name" value="EPOXHYDRLASE"/>
</dbReference>
<evidence type="ECO:0000259" key="2">
    <source>
        <dbReference type="PROSITE" id="PS51186"/>
    </source>
</evidence>
<dbReference type="AlphaFoldDB" id="A0A366F3M3"/>
<protein>
    <submittedName>
        <fullName evidence="3">Pimeloyl-ACP methyl ester carboxylesterase</fullName>
    </submittedName>
</protein>
<reference evidence="3 4" key="1">
    <citation type="submission" date="2018-06" db="EMBL/GenBank/DDBJ databases">
        <title>Genomic Encyclopedia of Type Strains, Phase IV (KMG-IV): sequencing the most valuable type-strain genomes for metagenomic binning, comparative biology and taxonomic classification.</title>
        <authorList>
            <person name="Goeker M."/>
        </authorList>
    </citation>
    <scope>NUCLEOTIDE SEQUENCE [LARGE SCALE GENOMIC DNA]</scope>
    <source>
        <strain evidence="3 4">DSM 24875</strain>
    </source>
</reference>
<evidence type="ECO:0000313" key="3">
    <source>
        <dbReference type="EMBL" id="RBP09194.1"/>
    </source>
</evidence>
<dbReference type="OrthoDB" id="9780765at2"/>
<dbReference type="Pfam" id="PF00561">
    <property type="entry name" value="Abhydrolase_1"/>
    <property type="match status" value="1"/>
</dbReference>
<proteinExistence type="predicted"/>
<keyword evidence="1" id="KW-0378">Hydrolase</keyword>
<dbReference type="GO" id="GO:0016747">
    <property type="term" value="F:acyltransferase activity, transferring groups other than amino-acyl groups"/>
    <property type="evidence" value="ECO:0007669"/>
    <property type="project" value="InterPro"/>
</dbReference>